<dbReference type="InterPro" id="IPR017441">
    <property type="entry name" value="Protein_kinase_ATP_BS"/>
</dbReference>
<comment type="subcellular location">
    <subcellularLocation>
        <location evidence="1">Membrane</location>
        <topology evidence="1">Single-pass type I membrane protein</topology>
    </subcellularLocation>
</comment>
<dbReference type="InterPro" id="IPR011009">
    <property type="entry name" value="Kinase-like_dom_sf"/>
</dbReference>
<dbReference type="OrthoDB" id="4062651at2759"/>
<evidence type="ECO:0000256" key="16">
    <source>
        <dbReference type="PROSITE-ProRule" id="PRU10141"/>
    </source>
</evidence>
<feature type="transmembrane region" description="Helical" evidence="17">
    <location>
        <begin position="353"/>
        <end position="373"/>
    </location>
</feature>
<dbReference type="SUPFAM" id="SSF57196">
    <property type="entry name" value="EGF/Laminin"/>
    <property type="match status" value="2"/>
</dbReference>
<dbReference type="Pfam" id="PF13947">
    <property type="entry name" value="GUB_WAK_bind"/>
    <property type="match status" value="1"/>
</dbReference>
<evidence type="ECO:0000256" key="5">
    <source>
        <dbReference type="ARBA" id="ARBA00022692"/>
    </source>
</evidence>
<keyword evidence="14" id="KW-0325">Glycoprotein</keyword>
<evidence type="ECO:0008006" key="23">
    <source>
        <dbReference type="Google" id="ProtNLM"/>
    </source>
</evidence>
<keyword evidence="22" id="KW-1185">Reference proteome</keyword>
<dbReference type="GO" id="GO:0005524">
    <property type="term" value="F:ATP binding"/>
    <property type="evidence" value="ECO:0007669"/>
    <property type="project" value="UniProtKB-UniRule"/>
</dbReference>
<dbReference type="PROSITE" id="PS50026">
    <property type="entry name" value="EGF_3"/>
    <property type="match status" value="1"/>
</dbReference>
<feature type="domain" description="Protein kinase" evidence="19">
    <location>
        <begin position="425"/>
        <end position="702"/>
    </location>
</feature>
<dbReference type="InterPro" id="IPR025287">
    <property type="entry name" value="WAK_GUB"/>
</dbReference>
<sequence length="745" mass="80893">MERRATLFAVAVASAVLLPLPGAATPAAAADAPSGGCTRICGNISIPFPFGVEPGCYIEAGFNLTCDRSPQPPKLFLGDGTVQVLGIDLSNGTVRINGSVAYFPGGRGNGTLPGAKAGTWWGGAIREDGPYSLARGRNKLLAVGCNVQVVLSGDSDESDTACFAVCPPFMVDGTPFSFAQTNCSHNLGCCQTEIVAGLSSYEFQVLDIYKGRGPSSDTRACIMDSESTIDPRKLTNSPGTLPAVLGWSVKHTTCNGTDINECELPALYPCDGDCKNIEGGYQCQCRPGFEGNAFTPNGCRDIDECAHPANYTCSGSCINVPGTYYCQCKDGTYWSPPTEKGSCKTPFFSDLNIGLMVGASLLLLLALAVPFITRKIKRKRDKKMRQRFFKQNNGLLLQQLISQRSDIGERMIISLGDIKKATNNFDASHEVGRGGHGDVYKGLLDLQVVAIKKSKIVVQREIDDFINEVVILSQINHRNVVKLIGCCLEAEVPLLVYEFISNGTLAQHLHVEGPISLSWNDRLRIALEISKALAYLHSTASIIHRDIKSSNILLDDKLIAKVSDFGASKYIPLDQNGVSTAVQGTIGYLDPMYYCTGRLTHKSDVFSYGVLLIELLTRKKPPYQSSNGEGLVAHFASLLDENGLVDIIDPQIIEEKGEEVGEVAKLAAQCTKMAQEDRPTMREVEMALENLIVTKENIHPDTTSRQIDNGDQTATHHRSFETLAAETSRQYTMEEEIMLSATYPR</sequence>
<dbReference type="SUPFAM" id="SSF56112">
    <property type="entry name" value="Protein kinase-like (PK-like)"/>
    <property type="match status" value="1"/>
</dbReference>
<dbReference type="GO" id="GO:0004674">
    <property type="term" value="F:protein serine/threonine kinase activity"/>
    <property type="evidence" value="ECO:0007669"/>
    <property type="project" value="UniProtKB-KW"/>
</dbReference>
<dbReference type="SMART" id="SM00179">
    <property type="entry name" value="EGF_CA"/>
    <property type="match status" value="2"/>
</dbReference>
<dbReference type="InterPro" id="IPR001881">
    <property type="entry name" value="EGF-like_Ca-bd_dom"/>
</dbReference>
<dbReference type="PROSITE" id="PS00010">
    <property type="entry name" value="ASX_HYDROXYL"/>
    <property type="match status" value="1"/>
</dbReference>
<dbReference type="Gramene" id="TVU05280">
    <property type="protein sequence ID" value="TVU05280"/>
    <property type="gene ID" value="EJB05_48438"/>
</dbReference>
<organism evidence="21 22">
    <name type="scientific">Eragrostis curvula</name>
    <name type="common">weeping love grass</name>
    <dbReference type="NCBI Taxonomy" id="38414"/>
    <lineage>
        <taxon>Eukaryota</taxon>
        <taxon>Viridiplantae</taxon>
        <taxon>Streptophyta</taxon>
        <taxon>Embryophyta</taxon>
        <taxon>Tracheophyta</taxon>
        <taxon>Spermatophyta</taxon>
        <taxon>Magnoliopsida</taxon>
        <taxon>Liliopsida</taxon>
        <taxon>Poales</taxon>
        <taxon>Poaceae</taxon>
        <taxon>PACMAD clade</taxon>
        <taxon>Chloridoideae</taxon>
        <taxon>Eragrostideae</taxon>
        <taxon>Eragrostidinae</taxon>
        <taxon>Eragrostis</taxon>
    </lineage>
</organism>
<evidence type="ECO:0000256" key="1">
    <source>
        <dbReference type="ARBA" id="ARBA00004479"/>
    </source>
</evidence>
<dbReference type="PANTHER" id="PTHR27005:SF431">
    <property type="entry name" value="PROTEIN KINASE DOMAIN-CONTAINING PROTEIN"/>
    <property type="match status" value="1"/>
</dbReference>
<evidence type="ECO:0000256" key="6">
    <source>
        <dbReference type="ARBA" id="ARBA00022729"/>
    </source>
</evidence>
<accession>A0A5J9T1W1</accession>
<keyword evidence="2" id="KW-0723">Serine/threonine-protein kinase</keyword>
<dbReference type="Gene3D" id="3.30.200.20">
    <property type="entry name" value="Phosphorylase Kinase, domain 1"/>
    <property type="match status" value="1"/>
</dbReference>
<keyword evidence="5 17" id="KW-0812">Transmembrane</keyword>
<dbReference type="Gene3D" id="1.10.510.10">
    <property type="entry name" value="Transferase(Phosphotransferase) domain 1"/>
    <property type="match status" value="1"/>
</dbReference>
<evidence type="ECO:0000256" key="9">
    <source>
        <dbReference type="ARBA" id="ARBA00022777"/>
    </source>
</evidence>
<dbReference type="InterPro" id="IPR000152">
    <property type="entry name" value="EGF-type_Asp/Asn_hydroxyl_site"/>
</dbReference>
<proteinExistence type="predicted"/>
<dbReference type="InterPro" id="IPR001245">
    <property type="entry name" value="Ser-Thr/Tyr_kinase_cat_dom"/>
</dbReference>
<dbReference type="SMART" id="SM00220">
    <property type="entry name" value="S_TKc"/>
    <property type="match status" value="1"/>
</dbReference>
<dbReference type="PANTHER" id="PTHR27005">
    <property type="entry name" value="WALL-ASSOCIATED RECEPTOR KINASE-LIKE 21"/>
    <property type="match status" value="1"/>
</dbReference>
<evidence type="ECO:0000256" key="10">
    <source>
        <dbReference type="ARBA" id="ARBA00022840"/>
    </source>
</evidence>
<comment type="caution">
    <text evidence="15">Lacks conserved residue(s) required for the propagation of feature annotation.</text>
</comment>
<feature type="domain" description="EGF-like" evidence="20">
    <location>
        <begin position="258"/>
        <end position="295"/>
    </location>
</feature>
<dbReference type="GO" id="GO:0030247">
    <property type="term" value="F:polysaccharide binding"/>
    <property type="evidence" value="ECO:0007669"/>
    <property type="project" value="InterPro"/>
</dbReference>
<dbReference type="PROSITE" id="PS01187">
    <property type="entry name" value="EGF_CA"/>
    <property type="match status" value="1"/>
</dbReference>
<feature type="chain" id="PRO_5023896583" description="Protein kinase domain-containing protein" evidence="18">
    <location>
        <begin position="25"/>
        <end position="745"/>
    </location>
</feature>
<evidence type="ECO:0000256" key="12">
    <source>
        <dbReference type="ARBA" id="ARBA00023136"/>
    </source>
</evidence>
<dbReference type="AlphaFoldDB" id="A0A5J9T1W1"/>
<dbReference type="PROSITE" id="PS00107">
    <property type="entry name" value="PROTEIN_KINASE_ATP"/>
    <property type="match status" value="1"/>
</dbReference>
<dbReference type="PROSITE" id="PS00108">
    <property type="entry name" value="PROTEIN_KINASE_ST"/>
    <property type="match status" value="1"/>
</dbReference>
<dbReference type="InterPro" id="IPR049883">
    <property type="entry name" value="NOTCH1_EGF-like"/>
</dbReference>
<evidence type="ECO:0000256" key="18">
    <source>
        <dbReference type="SAM" id="SignalP"/>
    </source>
</evidence>
<evidence type="ECO:0000256" key="14">
    <source>
        <dbReference type="ARBA" id="ARBA00023180"/>
    </source>
</evidence>
<keyword evidence="10 16" id="KW-0067">ATP-binding</keyword>
<dbReference type="InterPro" id="IPR000719">
    <property type="entry name" value="Prot_kinase_dom"/>
</dbReference>
<evidence type="ECO:0000256" key="8">
    <source>
        <dbReference type="ARBA" id="ARBA00022741"/>
    </source>
</evidence>
<keyword evidence="9" id="KW-0418">Kinase</keyword>
<dbReference type="InterPro" id="IPR018097">
    <property type="entry name" value="EGF_Ca-bd_CS"/>
</dbReference>
<protein>
    <recommendedName>
        <fullName evidence="23">Protein kinase domain-containing protein</fullName>
    </recommendedName>
</protein>
<dbReference type="GO" id="GO:0007166">
    <property type="term" value="P:cell surface receptor signaling pathway"/>
    <property type="evidence" value="ECO:0007669"/>
    <property type="project" value="InterPro"/>
</dbReference>
<evidence type="ECO:0000256" key="11">
    <source>
        <dbReference type="ARBA" id="ARBA00022989"/>
    </source>
</evidence>
<evidence type="ECO:0000256" key="2">
    <source>
        <dbReference type="ARBA" id="ARBA00022527"/>
    </source>
</evidence>
<keyword evidence="3 15" id="KW-0245">EGF-like domain</keyword>
<dbReference type="PROSITE" id="PS50011">
    <property type="entry name" value="PROTEIN_KINASE_DOM"/>
    <property type="match status" value="1"/>
</dbReference>
<evidence type="ECO:0000256" key="3">
    <source>
        <dbReference type="ARBA" id="ARBA00022536"/>
    </source>
</evidence>
<reference evidence="21 22" key="1">
    <citation type="journal article" date="2019" name="Sci. Rep.">
        <title>A high-quality genome of Eragrostis curvula grass provides insights into Poaceae evolution and supports new strategies to enhance forage quality.</title>
        <authorList>
            <person name="Carballo J."/>
            <person name="Santos B.A.C.M."/>
            <person name="Zappacosta D."/>
            <person name="Garbus I."/>
            <person name="Selva J.P."/>
            <person name="Gallo C.A."/>
            <person name="Diaz A."/>
            <person name="Albertini E."/>
            <person name="Caccamo M."/>
            <person name="Echenique V."/>
        </authorList>
    </citation>
    <scope>NUCLEOTIDE SEQUENCE [LARGE SCALE GENOMIC DNA]</scope>
    <source>
        <strain evidence="22">cv. Victoria</strain>
        <tissue evidence="21">Leaf</tissue>
    </source>
</reference>
<keyword evidence="6 18" id="KW-0732">Signal</keyword>
<keyword evidence="8 16" id="KW-0547">Nucleotide-binding</keyword>
<keyword evidence="4" id="KW-0808">Transferase</keyword>
<evidence type="ECO:0000313" key="21">
    <source>
        <dbReference type="EMBL" id="TVU05280.1"/>
    </source>
</evidence>
<evidence type="ECO:0000256" key="17">
    <source>
        <dbReference type="SAM" id="Phobius"/>
    </source>
</evidence>
<dbReference type="Pfam" id="PF07714">
    <property type="entry name" value="PK_Tyr_Ser-Thr"/>
    <property type="match status" value="1"/>
</dbReference>
<dbReference type="Proteomes" id="UP000324897">
    <property type="component" value="Unassembled WGS sequence"/>
</dbReference>
<dbReference type="GO" id="GO:0005886">
    <property type="term" value="C:plasma membrane"/>
    <property type="evidence" value="ECO:0007669"/>
    <property type="project" value="TreeGrafter"/>
</dbReference>
<keyword evidence="12 17" id="KW-0472">Membrane</keyword>
<evidence type="ECO:0000256" key="15">
    <source>
        <dbReference type="PROSITE-ProRule" id="PRU00076"/>
    </source>
</evidence>
<feature type="binding site" evidence="16">
    <location>
        <position position="453"/>
    </location>
    <ligand>
        <name>ATP</name>
        <dbReference type="ChEBI" id="CHEBI:30616"/>
    </ligand>
</feature>
<keyword evidence="7" id="KW-0677">Repeat</keyword>
<keyword evidence="11 17" id="KW-1133">Transmembrane helix</keyword>
<evidence type="ECO:0000259" key="19">
    <source>
        <dbReference type="PROSITE" id="PS50011"/>
    </source>
</evidence>
<evidence type="ECO:0000259" key="20">
    <source>
        <dbReference type="PROSITE" id="PS50026"/>
    </source>
</evidence>
<dbReference type="CDD" id="cd00054">
    <property type="entry name" value="EGF_CA"/>
    <property type="match status" value="2"/>
</dbReference>
<dbReference type="GO" id="GO:0005509">
    <property type="term" value="F:calcium ion binding"/>
    <property type="evidence" value="ECO:0007669"/>
    <property type="project" value="InterPro"/>
</dbReference>
<name>A0A5J9T1W1_9POAL</name>
<feature type="non-terminal residue" evidence="21">
    <location>
        <position position="1"/>
    </location>
</feature>
<dbReference type="InterPro" id="IPR008271">
    <property type="entry name" value="Ser/Thr_kinase_AS"/>
</dbReference>
<dbReference type="FunFam" id="1.10.510.10:FF:000084">
    <property type="entry name" value="Wall-associated receptor kinase 2"/>
    <property type="match status" value="1"/>
</dbReference>
<feature type="signal peptide" evidence="18">
    <location>
        <begin position="1"/>
        <end position="24"/>
    </location>
</feature>
<keyword evidence="13" id="KW-1015">Disulfide bond</keyword>
<dbReference type="InterPro" id="IPR045274">
    <property type="entry name" value="WAK-like"/>
</dbReference>
<evidence type="ECO:0000256" key="4">
    <source>
        <dbReference type="ARBA" id="ARBA00022679"/>
    </source>
</evidence>
<evidence type="ECO:0000256" key="13">
    <source>
        <dbReference type="ARBA" id="ARBA00023157"/>
    </source>
</evidence>
<evidence type="ECO:0000256" key="7">
    <source>
        <dbReference type="ARBA" id="ARBA00022737"/>
    </source>
</evidence>
<dbReference type="InterPro" id="IPR000742">
    <property type="entry name" value="EGF"/>
</dbReference>
<gene>
    <name evidence="21" type="ORF">EJB05_48438</name>
</gene>
<dbReference type="Pfam" id="PF07645">
    <property type="entry name" value="EGF_CA"/>
    <property type="match status" value="2"/>
</dbReference>
<dbReference type="SMART" id="SM00181">
    <property type="entry name" value="EGF"/>
    <property type="match status" value="2"/>
</dbReference>
<dbReference type="Gene3D" id="2.10.25.10">
    <property type="entry name" value="Laminin"/>
    <property type="match status" value="2"/>
</dbReference>
<evidence type="ECO:0000313" key="22">
    <source>
        <dbReference type="Proteomes" id="UP000324897"/>
    </source>
</evidence>
<comment type="caution">
    <text evidence="21">The sequence shown here is derived from an EMBL/GenBank/DDBJ whole genome shotgun (WGS) entry which is preliminary data.</text>
</comment>
<dbReference type="FunFam" id="3.30.200.20:FF:000043">
    <property type="entry name" value="Wall-associated receptor kinase 2"/>
    <property type="match status" value="1"/>
</dbReference>
<dbReference type="EMBL" id="RWGY01000051">
    <property type="protein sequence ID" value="TVU05280.1"/>
    <property type="molecule type" value="Genomic_DNA"/>
</dbReference>
<dbReference type="FunFam" id="2.10.25.10:FF:000005">
    <property type="entry name" value="Fibrillin 2"/>
    <property type="match status" value="1"/>
</dbReference>